<name>A0A1R4J301_9MICO</name>
<dbReference type="Proteomes" id="UP000196320">
    <property type="component" value="Unassembled WGS sequence"/>
</dbReference>
<feature type="region of interest" description="Disordered" evidence="1">
    <location>
        <begin position="51"/>
        <end position="70"/>
    </location>
</feature>
<protein>
    <recommendedName>
        <fullName evidence="4">Antitoxin</fullName>
    </recommendedName>
</protein>
<evidence type="ECO:0000313" key="2">
    <source>
        <dbReference type="EMBL" id="SJN26145.1"/>
    </source>
</evidence>
<keyword evidence="3" id="KW-1185">Reference proteome</keyword>
<evidence type="ECO:0008006" key="4">
    <source>
        <dbReference type="Google" id="ProtNLM"/>
    </source>
</evidence>
<accession>A0A1R4J301</accession>
<proteinExistence type="predicted"/>
<sequence>MGIEDMVNKGKDLFEQNKDKIDDALKSDQAEQISDKVLDGVAGFAKKVAPGSADQIDDVRDNVDKSVGNE</sequence>
<gene>
    <name evidence="2" type="ORF">FM104_05135</name>
</gene>
<reference evidence="2 3" key="1">
    <citation type="submission" date="2017-02" db="EMBL/GenBank/DDBJ databases">
        <authorList>
            <person name="Peterson S.W."/>
        </authorList>
    </citation>
    <scope>NUCLEOTIDE SEQUENCE [LARGE SCALE GENOMIC DNA]</scope>
    <source>
        <strain evidence="2 3">B Mb 05.01</strain>
    </source>
</reference>
<evidence type="ECO:0000256" key="1">
    <source>
        <dbReference type="SAM" id="MobiDB-lite"/>
    </source>
</evidence>
<dbReference type="RefSeq" id="WP_087130397.1">
    <property type="nucleotide sequence ID" value="NZ_FUKO01000017.1"/>
</dbReference>
<dbReference type="EMBL" id="FUKO01000017">
    <property type="protein sequence ID" value="SJN26145.1"/>
    <property type="molecule type" value="Genomic_DNA"/>
</dbReference>
<dbReference type="OrthoDB" id="3267972at2"/>
<organism evidence="2 3">
    <name type="scientific">Microbacterium esteraromaticum</name>
    <dbReference type="NCBI Taxonomy" id="57043"/>
    <lineage>
        <taxon>Bacteria</taxon>
        <taxon>Bacillati</taxon>
        <taxon>Actinomycetota</taxon>
        <taxon>Actinomycetes</taxon>
        <taxon>Micrococcales</taxon>
        <taxon>Microbacteriaceae</taxon>
        <taxon>Microbacterium</taxon>
    </lineage>
</organism>
<evidence type="ECO:0000313" key="3">
    <source>
        <dbReference type="Proteomes" id="UP000196320"/>
    </source>
</evidence>
<dbReference type="AlphaFoldDB" id="A0A1R4J301"/>